<keyword evidence="3" id="KW-1185">Reference proteome</keyword>
<evidence type="ECO:0000313" key="3">
    <source>
        <dbReference type="Proteomes" id="UP000256845"/>
    </source>
</evidence>
<name>A0A3D9HXV7_9PROT</name>
<gene>
    <name evidence="2" type="ORF">DFP90_1011137</name>
</gene>
<comment type="caution">
    <text evidence="2">The sequence shown here is derived from an EMBL/GenBank/DDBJ whole genome shotgun (WGS) entry which is preliminary data.</text>
</comment>
<dbReference type="PANTHER" id="PTHR35519:SF2">
    <property type="entry name" value="PH DOMAIN PROTEIN"/>
    <property type="match status" value="1"/>
</dbReference>
<dbReference type="EMBL" id="QRDW01000001">
    <property type="protein sequence ID" value="RED54334.1"/>
    <property type="molecule type" value="Genomic_DNA"/>
</dbReference>
<dbReference type="Proteomes" id="UP000256845">
    <property type="component" value="Unassembled WGS sequence"/>
</dbReference>
<dbReference type="InterPro" id="IPR025187">
    <property type="entry name" value="DUF4112"/>
</dbReference>
<evidence type="ECO:0000256" key="1">
    <source>
        <dbReference type="SAM" id="Phobius"/>
    </source>
</evidence>
<feature type="transmembrane region" description="Helical" evidence="1">
    <location>
        <begin position="36"/>
        <end position="56"/>
    </location>
</feature>
<dbReference type="AlphaFoldDB" id="A0A3D9HXV7"/>
<keyword evidence="1" id="KW-0812">Transmembrane</keyword>
<dbReference type="RefSeq" id="WP_115935398.1">
    <property type="nucleotide sequence ID" value="NZ_QRDW01000001.1"/>
</dbReference>
<keyword evidence="1" id="KW-0472">Membrane</keyword>
<accession>A0A3D9HXV7</accession>
<dbReference type="OrthoDB" id="513552at2"/>
<protein>
    <submittedName>
        <fullName evidence="2">Uncharacterized protein DUF4112</fullName>
    </submittedName>
</protein>
<sequence>MASQLKRLERTRAVAEWLDRRFRIPLTPFHIGMDGLIGLIPGFGDTAMLACSLWILYQSRRAGAPLWLIFRMAINIAIDWLIGLIPLVGDFFDIAWKANLKNVRLLERYLETAGQDFLPG</sequence>
<keyword evidence="1" id="KW-1133">Transmembrane helix</keyword>
<proteinExistence type="predicted"/>
<feature type="transmembrane region" description="Helical" evidence="1">
    <location>
        <begin position="68"/>
        <end position="89"/>
    </location>
</feature>
<evidence type="ECO:0000313" key="2">
    <source>
        <dbReference type="EMBL" id="RED54334.1"/>
    </source>
</evidence>
<dbReference type="Pfam" id="PF13430">
    <property type="entry name" value="DUF4112"/>
    <property type="match status" value="1"/>
</dbReference>
<organism evidence="2 3">
    <name type="scientific">Aestuariispira insulae</name>
    <dbReference type="NCBI Taxonomy" id="1461337"/>
    <lineage>
        <taxon>Bacteria</taxon>
        <taxon>Pseudomonadati</taxon>
        <taxon>Pseudomonadota</taxon>
        <taxon>Alphaproteobacteria</taxon>
        <taxon>Rhodospirillales</taxon>
        <taxon>Kiloniellaceae</taxon>
        <taxon>Aestuariispira</taxon>
    </lineage>
</organism>
<reference evidence="2 3" key="1">
    <citation type="submission" date="2018-07" db="EMBL/GenBank/DDBJ databases">
        <title>Genomic Encyclopedia of Type Strains, Phase III (KMG-III): the genomes of soil and plant-associated and newly described type strains.</title>
        <authorList>
            <person name="Whitman W."/>
        </authorList>
    </citation>
    <scope>NUCLEOTIDE SEQUENCE [LARGE SCALE GENOMIC DNA]</scope>
    <source>
        <strain evidence="2 3">CECT 8488</strain>
    </source>
</reference>
<dbReference type="PANTHER" id="PTHR35519">
    <property type="entry name" value="MEMBRANE PROTEINS"/>
    <property type="match status" value="1"/>
</dbReference>